<dbReference type="RefSeq" id="XP_004039329.1">
    <property type="nucleotide sequence ID" value="XM_004039281.1"/>
</dbReference>
<dbReference type="InterPro" id="IPR029063">
    <property type="entry name" value="SAM-dependent_MTases_sf"/>
</dbReference>
<dbReference type="InterPro" id="IPR002877">
    <property type="entry name" value="RNA_MeTrfase_FtsJ_dom"/>
</dbReference>
<evidence type="ECO:0000256" key="2">
    <source>
        <dbReference type="ARBA" id="ARBA00022603"/>
    </source>
</evidence>
<name>G0QL78_ICHMU</name>
<dbReference type="GO" id="GO:0030687">
    <property type="term" value="C:preribosome, large subunit precursor"/>
    <property type="evidence" value="ECO:0007669"/>
    <property type="project" value="TreeGrafter"/>
</dbReference>
<sequence length="119" mass="13794">MHQVEGATFYKGDMQDLQVLSDTAPNFSGDLENDHLKTMELDYLVIQMASKFLKNGGFLLMKGFYGSMEKQYYDMFKIFFKDFQRIKPKASRSRSSELYYLGKGFGQSDNLINLNDNKI</sequence>
<dbReference type="EMBL" id="GL983231">
    <property type="protein sequence ID" value="EGR34025.1"/>
    <property type="molecule type" value="Genomic_DNA"/>
</dbReference>
<evidence type="ECO:0000256" key="4">
    <source>
        <dbReference type="ARBA" id="ARBA00022691"/>
    </source>
</evidence>
<dbReference type="SUPFAM" id="SSF53335">
    <property type="entry name" value="S-adenosyl-L-methionine-dependent methyltransferases"/>
    <property type="match status" value="1"/>
</dbReference>
<dbReference type="GO" id="GO:0008650">
    <property type="term" value="F:rRNA (uridine-2'-O-)-methyltransferase activity"/>
    <property type="evidence" value="ECO:0007669"/>
    <property type="project" value="TreeGrafter"/>
</dbReference>
<evidence type="ECO:0000313" key="6">
    <source>
        <dbReference type="EMBL" id="EGR34025.1"/>
    </source>
</evidence>
<keyword evidence="3" id="KW-0808">Transferase</keyword>
<feature type="non-terminal residue" evidence="6">
    <location>
        <position position="119"/>
    </location>
</feature>
<dbReference type="STRING" id="857967.G0QL78"/>
<keyword evidence="4" id="KW-0949">S-adenosyl-L-methionine</keyword>
<accession>G0QL78</accession>
<protein>
    <submittedName>
        <fullName evidence="6">Ribosomal RNA methyltransferase, putative</fullName>
    </submittedName>
</protein>
<evidence type="ECO:0000256" key="3">
    <source>
        <dbReference type="ARBA" id="ARBA00022679"/>
    </source>
</evidence>
<dbReference type="GO" id="GO:0016435">
    <property type="term" value="F:rRNA (guanine) methyltransferase activity"/>
    <property type="evidence" value="ECO:0007669"/>
    <property type="project" value="TreeGrafter"/>
</dbReference>
<gene>
    <name evidence="6" type="ORF">IMG5_026870</name>
</gene>
<keyword evidence="2 6" id="KW-0489">Methyltransferase</keyword>
<dbReference type="AlphaFoldDB" id="G0QL78"/>
<evidence type="ECO:0000256" key="1">
    <source>
        <dbReference type="ARBA" id="ARBA00022552"/>
    </source>
</evidence>
<dbReference type="Pfam" id="PF01728">
    <property type="entry name" value="FtsJ"/>
    <property type="match status" value="1"/>
</dbReference>
<dbReference type="GO" id="GO:0000466">
    <property type="term" value="P:maturation of 5.8S rRNA from tricistronic rRNA transcript (SSU-rRNA, 5.8S rRNA, LSU-rRNA)"/>
    <property type="evidence" value="ECO:0007669"/>
    <property type="project" value="TreeGrafter"/>
</dbReference>
<dbReference type="InParanoid" id="G0QL78"/>
<dbReference type="GeneID" id="14910213"/>
<feature type="domain" description="Ribosomal RNA methyltransferase FtsJ" evidence="5">
    <location>
        <begin position="19"/>
        <end position="105"/>
    </location>
</feature>
<dbReference type="InterPro" id="IPR050082">
    <property type="entry name" value="RNA_methyltr_RlmE"/>
</dbReference>
<keyword evidence="7" id="KW-1185">Reference proteome</keyword>
<evidence type="ECO:0000313" key="7">
    <source>
        <dbReference type="Proteomes" id="UP000008983"/>
    </source>
</evidence>
<evidence type="ECO:0000259" key="5">
    <source>
        <dbReference type="Pfam" id="PF01728"/>
    </source>
</evidence>
<proteinExistence type="predicted"/>
<dbReference type="PANTHER" id="PTHR10920:SF13">
    <property type="entry name" value="PRE-RRNA 2'-O-RIBOSE RNA METHYLTRANSFERASE FTSJ3"/>
    <property type="match status" value="1"/>
</dbReference>
<organism evidence="6 7">
    <name type="scientific">Ichthyophthirius multifiliis</name>
    <name type="common">White spot disease agent</name>
    <name type="synonym">Ich</name>
    <dbReference type="NCBI Taxonomy" id="5932"/>
    <lineage>
        <taxon>Eukaryota</taxon>
        <taxon>Sar</taxon>
        <taxon>Alveolata</taxon>
        <taxon>Ciliophora</taxon>
        <taxon>Intramacronucleata</taxon>
        <taxon>Oligohymenophorea</taxon>
        <taxon>Hymenostomatida</taxon>
        <taxon>Ophryoglenina</taxon>
        <taxon>Ichthyophthirius</taxon>
    </lineage>
</organism>
<dbReference type="GO" id="GO:0000463">
    <property type="term" value="P:maturation of LSU-rRNA from tricistronic rRNA transcript (SSU-rRNA, 5.8S rRNA, LSU-rRNA)"/>
    <property type="evidence" value="ECO:0007669"/>
    <property type="project" value="TreeGrafter"/>
</dbReference>
<keyword evidence="1" id="KW-0698">rRNA processing</keyword>
<dbReference type="PANTHER" id="PTHR10920">
    <property type="entry name" value="RIBOSOMAL RNA METHYLTRANSFERASE"/>
    <property type="match status" value="1"/>
</dbReference>
<reference evidence="6 7" key="1">
    <citation type="submission" date="2011-07" db="EMBL/GenBank/DDBJ databases">
        <authorList>
            <person name="Coyne R."/>
            <person name="Brami D."/>
            <person name="Johnson J."/>
            <person name="Hostetler J."/>
            <person name="Hannick L."/>
            <person name="Clark T."/>
            <person name="Cassidy-Hanley D."/>
            <person name="Inman J."/>
        </authorList>
    </citation>
    <scope>NUCLEOTIDE SEQUENCE [LARGE SCALE GENOMIC DNA]</scope>
    <source>
        <strain evidence="6 7">G5</strain>
    </source>
</reference>
<dbReference type="Gene3D" id="3.40.50.150">
    <property type="entry name" value="Vaccinia Virus protein VP39"/>
    <property type="match status" value="1"/>
</dbReference>
<dbReference type="OrthoDB" id="20105at2759"/>
<dbReference type="GO" id="GO:0005730">
    <property type="term" value="C:nucleolus"/>
    <property type="evidence" value="ECO:0007669"/>
    <property type="project" value="TreeGrafter"/>
</dbReference>
<dbReference type="Proteomes" id="UP000008983">
    <property type="component" value="Unassembled WGS sequence"/>
</dbReference>